<organism evidence="1 2">
    <name type="scientific">Strongyloides papillosus</name>
    <name type="common">Intestinal threadworm</name>
    <dbReference type="NCBI Taxonomy" id="174720"/>
    <lineage>
        <taxon>Eukaryota</taxon>
        <taxon>Metazoa</taxon>
        <taxon>Ecdysozoa</taxon>
        <taxon>Nematoda</taxon>
        <taxon>Chromadorea</taxon>
        <taxon>Rhabditida</taxon>
        <taxon>Tylenchina</taxon>
        <taxon>Panagrolaimomorpha</taxon>
        <taxon>Strongyloidoidea</taxon>
        <taxon>Strongyloididae</taxon>
        <taxon>Strongyloides</taxon>
    </lineage>
</organism>
<dbReference type="WBParaSite" id="SPAL_0001041750.1">
    <property type="protein sequence ID" value="SPAL_0001041750.1"/>
    <property type="gene ID" value="SPAL_0001041750"/>
</dbReference>
<sequence>MPTNNPCFIIIDNNMEAGHSLYFHSPSFIKNKNRRLLTENFIFQEPPLNMNEVIKWIKGLVKSN</sequence>
<dbReference type="AlphaFoldDB" id="A0A0N5BX84"/>
<evidence type="ECO:0000313" key="1">
    <source>
        <dbReference type="Proteomes" id="UP000046392"/>
    </source>
</evidence>
<accession>A0A0N5BX84</accession>
<evidence type="ECO:0000313" key="2">
    <source>
        <dbReference type="WBParaSite" id="SPAL_0001041750.1"/>
    </source>
</evidence>
<keyword evidence="1" id="KW-1185">Reference proteome</keyword>
<protein>
    <submittedName>
        <fullName evidence="2">Uncharacterized protein</fullName>
    </submittedName>
</protein>
<dbReference type="Proteomes" id="UP000046392">
    <property type="component" value="Unplaced"/>
</dbReference>
<name>A0A0N5BX84_STREA</name>
<proteinExistence type="predicted"/>
<reference evidence="2" key="1">
    <citation type="submission" date="2017-02" db="UniProtKB">
        <authorList>
            <consortium name="WormBaseParasite"/>
        </authorList>
    </citation>
    <scope>IDENTIFICATION</scope>
</reference>